<dbReference type="GO" id="GO:0003834">
    <property type="term" value="F:beta-carotene 15,15'-dioxygenase activity"/>
    <property type="evidence" value="ECO:0007669"/>
    <property type="project" value="UniProtKB-EC"/>
</dbReference>
<dbReference type="EMBL" id="CP038631">
    <property type="protein sequence ID" value="QCC45763.1"/>
    <property type="molecule type" value="Genomic_DNA"/>
</dbReference>
<name>A0A4D6GVF0_HALS9</name>
<keyword evidence="1" id="KW-0479">Metal-binding</keyword>
<keyword evidence="1" id="KW-0472">Membrane</keyword>
<dbReference type="NCBIfam" id="TIGR03753">
    <property type="entry name" value="blh_monoox"/>
    <property type="match status" value="1"/>
</dbReference>
<organism evidence="2 3">
    <name type="scientific">Halobacterium salinarum (strain ATCC 33171 / DSM 3754 / JCM 8978 / NBRC 102687 / NCIMB 764 / 91-R6)</name>
    <dbReference type="NCBI Taxonomy" id="2597657"/>
    <lineage>
        <taxon>Archaea</taxon>
        <taxon>Methanobacteriati</taxon>
        <taxon>Methanobacteriota</taxon>
        <taxon>Stenosarchaea group</taxon>
        <taxon>Halobacteria</taxon>
        <taxon>Halobacteriales</taxon>
        <taxon>Halobacteriaceae</taxon>
        <taxon>Halobacterium</taxon>
    </lineage>
</organism>
<dbReference type="GO" id="GO:0005886">
    <property type="term" value="C:plasma membrane"/>
    <property type="evidence" value="ECO:0007669"/>
    <property type="project" value="UniProtKB-SubCell"/>
</dbReference>
<comment type="subcellular location">
    <subcellularLocation>
        <location evidence="1">Cell membrane</location>
        <topology evidence="1">Multi-pass membrane protein</topology>
    </subcellularLocation>
</comment>
<protein>
    <recommendedName>
        <fullName evidence="1">Probable beta-carotene 15,15'-dioxygenase</fullName>
        <ecNumber evidence="1">1.13.11.63</ecNumber>
    </recommendedName>
</protein>
<dbReference type="Pfam" id="PF15461">
    <property type="entry name" value="BCD"/>
    <property type="match status" value="1"/>
</dbReference>
<keyword evidence="1" id="KW-0408">Iron</keyword>
<dbReference type="GO" id="GO:0005506">
    <property type="term" value="F:iron ion binding"/>
    <property type="evidence" value="ECO:0007669"/>
    <property type="project" value="UniProtKB-UniRule"/>
</dbReference>
<keyword evidence="1" id="KW-0812">Transmembrane</keyword>
<dbReference type="AlphaFoldDB" id="A0A4D6GVF0"/>
<sequence>MALTPLTARARRTLARPALALGWVAISIAALPAITGVSLSPTARYAPLVASAVVFGMPHGAIDYLALPRAVTGTVTVRWLAVVGVLYLVLGGGYAAAWFFAPVPAAFAFVAITWLHWGQGDLYPLLDFLDVDYLDTRPRRAATVLIRGGLPMLVPLLGFPERYRSVVDAFAAPFGGSVGDLAVFDPRVRLWLGVAFAAATVAVLAAGRRRTHSPGAWRVDAAETLLLWVFFFVVPPVFAVGVYFCVWHSVRHVARAIAVDGSVHPSLRAGDILGPLARFGVEAAPMTAAALALGGVLWWAVPNPPTTLESGAALYLVLIAVLTLPHVAVVTWMDRVQGVL</sequence>
<dbReference type="GO" id="GO:0010436">
    <property type="term" value="F:carotenoid dioxygenase activity"/>
    <property type="evidence" value="ECO:0007669"/>
    <property type="project" value="UniProtKB-UniRule"/>
</dbReference>
<evidence type="ECO:0000256" key="1">
    <source>
        <dbReference type="HAMAP-Rule" id="MF_02093"/>
    </source>
</evidence>
<comment type="function">
    <text evidence="1">Catalyzes the cleavage of beta-carotene at its central double bond (15,15') to yield two molecules of all-trans-retinal.</text>
</comment>
<comment type="similarity">
    <text evidence="1">Belongs to the Brp/Blh beta-carotene diooxygenase family.</text>
</comment>
<feature type="transmembrane region" description="Helical" evidence="1">
    <location>
        <begin position="190"/>
        <end position="207"/>
    </location>
</feature>
<keyword evidence="1" id="KW-1003">Cell membrane</keyword>
<evidence type="ECO:0000313" key="2">
    <source>
        <dbReference type="EMBL" id="QCC45763.1"/>
    </source>
</evidence>
<keyword evidence="1 2" id="KW-0560">Oxidoreductase</keyword>
<feature type="transmembrane region" description="Helical" evidence="1">
    <location>
        <begin position="20"/>
        <end position="39"/>
    </location>
</feature>
<comment type="cofactor">
    <cofactor evidence="1">
        <name>Fe(2+)</name>
        <dbReference type="ChEBI" id="CHEBI:29033"/>
    </cofactor>
</comment>
<feature type="binding site" evidence="1">
    <location>
        <position position="116"/>
    </location>
    <ligand>
        <name>Fe cation</name>
        <dbReference type="ChEBI" id="CHEBI:24875"/>
    </ligand>
</feature>
<accession>A0A4D6GVF0</accession>
<keyword evidence="1" id="KW-1133">Transmembrane helix</keyword>
<gene>
    <name evidence="2" type="primary">blh</name>
    <name evidence="2" type="ORF">HBSAL_10600</name>
</gene>
<dbReference type="HAMAP" id="MF_02093">
    <property type="entry name" value="Beta_carotene_diox"/>
    <property type="match status" value="1"/>
</dbReference>
<dbReference type="Proteomes" id="UP000296216">
    <property type="component" value="Chromosome"/>
</dbReference>
<feature type="transmembrane region" description="Helical" evidence="1">
    <location>
        <begin position="283"/>
        <end position="301"/>
    </location>
</feature>
<dbReference type="InterPro" id="IPR022270">
    <property type="entry name" value="Blh_diox"/>
</dbReference>
<keyword evidence="1 2" id="KW-0223">Dioxygenase</keyword>
<feature type="binding site" evidence="1">
    <location>
        <position position="252"/>
    </location>
    <ligand>
        <name>Fe cation</name>
        <dbReference type="ChEBI" id="CHEBI:24875"/>
    </ligand>
</feature>
<feature type="transmembrane region" description="Helical" evidence="1">
    <location>
        <begin position="313"/>
        <end position="333"/>
    </location>
</feature>
<dbReference type="EC" id="1.13.11.63" evidence="1"/>
<feature type="binding site" evidence="1">
    <location>
        <position position="59"/>
    </location>
    <ligand>
        <name>Fe cation</name>
        <dbReference type="ChEBI" id="CHEBI:24875"/>
    </ligand>
</feature>
<feature type="transmembrane region" description="Helical" evidence="1">
    <location>
        <begin position="45"/>
        <end position="67"/>
    </location>
</feature>
<proteinExistence type="inferred from homology"/>
<reference evidence="2 3" key="1">
    <citation type="journal article" date="2019" name="Microbiol. Resour. Announc.">
        <title>The Genome Sequence of the Halobacterium salinarum Type Strain Is Closely Related to That of Laboratory Strains NRC-1 and R1.</title>
        <authorList>
            <person name="Pfeiffer F."/>
            <person name="Marchfelder A."/>
            <person name="Habermann B."/>
            <person name="Dyall-Smith M.L."/>
        </authorList>
    </citation>
    <scope>NUCLEOTIDE SEQUENCE [LARGE SCALE GENOMIC DNA]</scope>
    <source>
        <strain evidence="3">ATCC 33171 / DSM 3754 / JCM 8978 / NBRC 102687 / NCIMB 764 / 91-R6</strain>
    </source>
</reference>
<feature type="transmembrane region" description="Helical" evidence="1">
    <location>
        <begin position="227"/>
        <end position="246"/>
    </location>
</feature>
<feature type="binding site" evidence="1">
    <location>
        <position position="248"/>
    </location>
    <ligand>
        <name>Fe cation</name>
        <dbReference type="ChEBI" id="CHEBI:24875"/>
    </ligand>
</feature>
<evidence type="ECO:0000313" key="3">
    <source>
        <dbReference type="Proteomes" id="UP000296216"/>
    </source>
</evidence>
<dbReference type="GO" id="GO:0016121">
    <property type="term" value="P:carotene catabolic process"/>
    <property type="evidence" value="ECO:0007669"/>
    <property type="project" value="UniProtKB-UniRule"/>
</dbReference>
<comment type="catalytic activity">
    <reaction evidence="1">
        <text>all-trans-beta-carotene + O2 = 2 all-trans-retinal</text>
        <dbReference type="Rhea" id="RHEA:32887"/>
        <dbReference type="ChEBI" id="CHEBI:15379"/>
        <dbReference type="ChEBI" id="CHEBI:17579"/>
        <dbReference type="ChEBI" id="CHEBI:17898"/>
        <dbReference type="EC" id="1.13.11.63"/>
    </reaction>
</comment>
<feature type="transmembrane region" description="Helical" evidence="1">
    <location>
        <begin position="79"/>
        <end position="100"/>
    </location>
</feature>